<accession>A0A1D2MKC0</accession>
<dbReference type="GO" id="GO:0006508">
    <property type="term" value="P:proteolysis"/>
    <property type="evidence" value="ECO:0007669"/>
    <property type="project" value="TreeGrafter"/>
</dbReference>
<dbReference type="EMBL" id="LJIJ01000977">
    <property type="protein sequence ID" value="ODM93469.1"/>
    <property type="molecule type" value="Genomic_DNA"/>
</dbReference>
<dbReference type="GO" id="GO:0016020">
    <property type="term" value="C:membrane"/>
    <property type="evidence" value="ECO:0007669"/>
    <property type="project" value="TreeGrafter"/>
</dbReference>
<dbReference type="Gene3D" id="1.25.50.20">
    <property type="match status" value="1"/>
</dbReference>
<dbReference type="PANTHER" id="PTHR11533:SF294">
    <property type="entry name" value="THYROTROPIN-RELEASING HORMONE-DEGRADING ECTOENZYME"/>
    <property type="match status" value="1"/>
</dbReference>
<dbReference type="Pfam" id="PF11838">
    <property type="entry name" value="ERAP1_C"/>
    <property type="match status" value="1"/>
</dbReference>
<reference evidence="4 5" key="1">
    <citation type="journal article" date="2016" name="Genome Biol. Evol.">
        <title>Gene Family Evolution Reflects Adaptation to Soil Environmental Stressors in the Genome of the Collembolan Orchesella cincta.</title>
        <authorList>
            <person name="Faddeeva-Vakhrusheva A."/>
            <person name="Derks M.F."/>
            <person name="Anvar S.Y."/>
            <person name="Agamennone V."/>
            <person name="Suring W."/>
            <person name="Smit S."/>
            <person name="van Straalen N.M."/>
            <person name="Roelofs D."/>
        </authorList>
    </citation>
    <scope>NUCLEOTIDE SEQUENCE [LARGE SCALE GENOMIC DNA]</scope>
    <source>
        <tissue evidence="4">Mixed pool</tissue>
    </source>
</reference>
<dbReference type="InterPro" id="IPR050344">
    <property type="entry name" value="Peptidase_M1_aminopeptidases"/>
</dbReference>
<dbReference type="GO" id="GO:0005615">
    <property type="term" value="C:extracellular space"/>
    <property type="evidence" value="ECO:0007669"/>
    <property type="project" value="TreeGrafter"/>
</dbReference>
<dbReference type="GO" id="GO:0043171">
    <property type="term" value="P:peptide catabolic process"/>
    <property type="evidence" value="ECO:0007669"/>
    <property type="project" value="TreeGrafter"/>
</dbReference>
<dbReference type="PANTHER" id="PTHR11533">
    <property type="entry name" value="PROTEASE M1 ZINC METALLOPROTEASE"/>
    <property type="match status" value="1"/>
</dbReference>
<evidence type="ECO:0000259" key="3">
    <source>
        <dbReference type="Pfam" id="PF11838"/>
    </source>
</evidence>
<dbReference type="Gene3D" id="1.10.390.10">
    <property type="entry name" value="Neutral Protease Domain 2"/>
    <property type="match status" value="1"/>
</dbReference>
<evidence type="ECO:0000256" key="1">
    <source>
        <dbReference type="ARBA" id="ARBA00010136"/>
    </source>
</evidence>
<dbReference type="SUPFAM" id="SSF55486">
    <property type="entry name" value="Metalloproteases ('zincins'), catalytic domain"/>
    <property type="match status" value="1"/>
</dbReference>
<dbReference type="OMA" id="ICFRILE"/>
<comment type="similarity">
    <text evidence="1">Belongs to the peptidase M1 family.</text>
</comment>
<feature type="domain" description="Peptidase M1 membrane alanine aminopeptidase" evidence="2">
    <location>
        <begin position="3"/>
        <end position="132"/>
    </location>
</feature>
<dbReference type="AlphaFoldDB" id="A0A1D2MKC0"/>
<evidence type="ECO:0000313" key="4">
    <source>
        <dbReference type="EMBL" id="ODM93469.1"/>
    </source>
</evidence>
<dbReference type="InterPro" id="IPR027268">
    <property type="entry name" value="Peptidase_M4/M1_CTD_sf"/>
</dbReference>
<comment type="caution">
    <text evidence="4">The sequence shown here is derived from an EMBL/GenBank/DDBJ whole genome shotgun (WGS) entry which is preliminary data.</text>
</comment>
<keyword evidence="5" id="KW-1185">Reference proteome</keyword>
<dbReference type="GO" id="GO:0008270">
    <property type="term" value="F:zinc ion binding"/>
    <property type="evidence" value="ECO:0007669"/>
    <property type="project" value="InterPro"/>
</dbReference>
<dbReference type="InterPro" id="IPR014782">
    <property type="entry name" value="Peptidase_M1_dom"/>
</dbReference>
<feature type="non-terminal residue" evidence="4">
    <location>
        <position position="1"/>
    </location>
</feature>
<gene>
    <name evidence="4" type="ORF">Ocin01_13211</name>
</gene>
<dbReference type="STRING" id="48709.A0A1D2MKC0"/>
<dbReference type="GO" id="GO:0005737">
    <property type="term" value="C:cytoplasm"/>
    <property type="evidence" value="ECO:0007669"/>
    <property type="project" value="TreeGrafter"/>
</dbReference>
<dbReference type="OrthoDB" id="510539at2759"/>
<sequence>FRLNEGFARYLQFIGANFSGGDFRSLDRYVIDVTQLAMAYDELDTTEPVHSNITHRVVDQASRVVYEKAAGLIRMMQSFLTEETLIKGLRTYLKRHQFSGVTQDDLFKALTEQAEADDTFTEYTVKEIMDTWTLQSGFPIVQVSVADSQTLYISQERYRPDPMSRNSSELWYVPISFVTAANPDFSASNSRPKAWIDKNTLLQTLTIDSTNEWIIINPDARGFYRVIYDDHLTGLIQEQLLKDHEVISFGSRSQLLDDYFRSASAKYVNIQHALSLTRYLSQENDFIVWTTVVNNLAPLYTRLADTDAYEAFRDYVLSLVVEPLQRIGSNQLPTDSTPIAVLRTQLLDWVCSLSHEICSQTADQLFSAWLSASPQDKVPVPTDIQPMIYCGAVTASNDPTNTTIQDFLLEEYARNRDARQQTLIVNALACDQVEANLEKLLEKAVDNSTGNELNVGAHGLQLLQSIARNSAGRQLIWDFVVNNQSDITAMHGVMAVPNIISSLVGYLSPKSTTTLPQQVETFINTYLSQPDVPTQVRNSLQTSLSTLSNNGAWMDYHYNDVNSWLTGL</sequence>
<dbReference type="GO" id="GO:0070006">
    <property type="term" value="F:metalloaminopeptidase activity"/>
    <property type="evidence" value="ECO:0007669"/>
    <property type="project" value="TreeGrafter"/>
</dbReference>
<protein>
    <submittedName>
        <fullName evidence="4">Thyrotropin-releasing hormone-degrading ectoenzyme</fullName>
    </submittedName>
</protein>
<dbReference type="InterPro" id="IPR024571">
    <property type="entry name" value="ERAP1-like_C_dom"/>
</dbReference>
<proteinExistence type="inferred from homology"/>
<name>A0A1D2MKC0_ORCCI</name>
<evidence type="ECO:0000259" key="2">
    <source>
        <dbReference type="Pfam" id="PF01433"/>
    </source>
</evidence>
<dbReference type="GO" id="GO:0042277">
    <property type="term" value="F:peptide binding"/>
    <property type="evidence" value="ECO:0007669"/>
    <property type="project" value="TreeGrafter"/>
</dbReference>
<dbReference type="Gene3D" id="2.60.40.1910">
    <property type="match status" value="1"/>
</dbReference>
<dbReference type="Pfam" id="PF01433">
    <property type="entry name" value="Peptidase_M1"/>
    <property type="match status" value="1"/>
</dbReference>
<dbReference type="Proteomes" id="UP000094527">
    <property type="component" value="Unassembled WGS sequence"/>
</dbReference>
<evidence type="ECO:0000313" key="5">
    <source>
        <dbReference type="Proteomes" id="UP000094527"/>
    </source>
</evidence>
<organism evidence="4 5">
    <name type="scientific">Orchesella cincta</name>
    <name type="common">Springtail</name>
    <name type="synonym">Podura cincta</name>
    <dbReference type="NCBI Taxonomy" id="48709"/>
    <lineage>
        <taxon>Eukaryota</taxon>
        <taxon>Metazoa</taxon>
        <taxon>Ecdysozoa</taxon>
        <taxon>Arthropoda</taxon>
        <taxon>Hexapoda</taxon>
        <taxon>Collembola</taxon>
        <taxon>Entomobryomorpha</taxon>
        <taxon>Entomobryoidea</taxon>
        <taxon>Orchesellidae</taxon>
        <taxon>Orchesellinae</taxon>
        <taxon>Orchesella</taxon>
    </lineage>
</organism>
<feature type="domain" description="ERAP1-like C-terminal" evidence="3">
    <location>
        <begin position="213"/>
        <end position="541"/>
    </location>
</feature>